<evidence type="ECO:0000259" key="2">
    <source>
        <dbReference type="Pfam" id="PF00534"/>
    </source>
</evidence>
<evidence type="ECO:0000256" key="1">
    <source>
        <dbReference type="SAM" id="Phobius"/>
    </source>
</evidence>
<dbReference type="EMBL" id="SRMP02000023">
    <property type="protein sequence ID" value="MFN0292444.1"/>
    <property type="molecule type" value="Genomic_DNA"/>
</dbReference>
<dbReference type="Gene3D" id="3.40.50.2000">
    <property type="entry name" value="Glycogen Phosphorylase B"/>
    <property type="match status" value="2"/>
</dbReference>
<dbReference type="Pfam" id="PF13439">
    <property type="entry name" value="Glyco_transf_4"/>
    <property type="match status" value="1"/>
</dbReference>
<dbReference type="PANTHER" id="PTHR45947:SF3">
    <property type="entry name" value="SULFOQUINOVOSYL TRANSFERASE SQD2"/>
    <property type="match status" value="1"/>
</dbReference>
<dbReference type="Pfam" id="PF00534">
    <property type="entry name" value="Glycos_transf_1"/>
    <property type="match status" value="1"/>
</dbReference>
<dbReference type="Proteomes" id="UP001517367">
    <property type="component" value="Unassembled WGS sequence"/>
</dbReference>
<gene>
    <name evidence="4" type="ORF">E5L68_013650</name>
</gene>
<feature type="transmembrane region" description="Helical" evidence="1">
    <location>
        <begin position="136"/>
        <end position="157"/>
    </location>
</feature>
<feature type="transmembrane region" description="Helical" evidence="1">
    <location>
        <begin position="75"/>
        <end position="92"/>
    </location>
</feature>
<keyword evidence="1" id="KW-0812">Transmembrane</keyword>
<dbReference type="PANTHER" id="PTHR45947">
    <property type="entry name" value="SULFOQUINOVOSYL TRANSFERASE SQD2"/>
    <property type="match status" value="1"/>
</dbReference>
<dbReference type="InterPro" id="IPR050194">
    <property type="entry name" value="Glycosyltransferase_grp1"/>
</dbReference>
<sequence>MICKDFAMRIIAIHLLNDYSGSPKVLMQLLKHWSEQQLEIQLYIGNPNKGFLSEIPKINYHYYGYSFARNPLVRFFKLFGSQFWLMLLLILRLKKGDIVYVNTVLPFGAAIAGWIRGCKVIYHLHETSVKPRLLKVFLFGVLKLTAIEIVYVSHFLAQQEPIAKKAHIIHNVLENDFMVQSQKNKNCHKANPVVLMICSLKPYKGIEVFWALAERNPKINFKLVLNATKGEVEAYYKGQKQPKNLILYTTQENTHPFYQEASIILNLSDTQLWVETFGLTILEGMCYGLPAIVPPVGGVVELVENGRNGYLIDSKNIDLISEKLNELISDKALYKKMSDNARAKSGHFSEANFKRKAMLLVSS</sequence>
<keyword evidence="1" id="KW-1133">Transmembrane helix</keyword>
<evidence type="ECO:0000313" key="4">
    <source>
        <dbReference type="EMBL" id="MFN0292444.1"/>
    </source>
</evidence>
<name>A0ABW9JJ59_9SPHI</name>
<feature type="domain" description="Glycosyltransferase subfamily 4-like N-terminal" evidence="3">
    <location>
        <begin position="20"/>
        <end position="158"/>
    </location>
</feature>
<evidence type="ECO:0000313" key="5">
    <source>
        <dbReference type="Proteomes" id="UP001517367"/>
    </source>
</evidence>
<feature type="domain" description="Glycosyl transferase family 1" evidence="2">
    <location>
        <begin position="187"/>
        <end position="343"/>
    </location>
</feature>
<keyword evidence="4" id="KW-0808">Transferase</keyword>
<organism evidence="4 5">
    <name type="scientific">Pedobacter helvus</name>
    <dbReference type="NCBI Taxonomy" id="2563444"/>
    <lineage>
        <taxon>Bacteria</taxon>
        <taxon>Pseudomonadati</taxon>
        <taxon>Bacteroidota</taxon>
        <taxon>Sphingobacteriia</taxon>
        <taxon>Sphingobacteriales</taxon>
        <taxon>Sphingobacteriaceae</taxon>
        <taxon>Pedobacter</taxon>
    </lineage>
</organism>
<dbReference type="EC" id="2.4.-.-" evidence="4"/>
<proteinExistence type="predicted"/>
<dbReference type="InterPro" id="IPR028098">
    <property type="entry name" value="Glyco_trans_4-like_N"/>
</dbReference>
<evidence type="ECO:0000259" key="3">
    <source>
        <dbReference type="Pfam" id="PF13439"/>
    </source>
</evidence>
<feature type="transmembrane region" description="Helical" evidence="1">
    <location>
        <begin position="98"/>
        <end position="115"/>
    </location>
</feature>
<protein>
    <submittedName>
        <fullName evidence="4">Glycosyltransferase family 4 protein</fullName>
        <ecNumber evidence="4">2.4.-.-</ecNumber>
    </submittedName>
</protein>
<dbReference type="SUPFAM" id="SSF53756">
    <property type="entry name" value="UDP-Glycosyltransferase/glycogen phosphorylase"/>
    <property type="match status" value="1"/>
</dbReference>
<dbReference type="GO" id="GO:0016757">
    <property type="term" value="F:glycosyltransferase activity"/>
    <property type="evidence" value="ECO:0007669"/>
    <property type="project" value="UniProtKB-KW"/>
</dbReference>
<keyword evidence="1" id="KW-0472">Membrane</keyword>
<dbReference type="InterPro" id="IPR001296">
    <property type="entry name" value="Glyco_trans_1"/>
</dbReference>
<accession>A0ABW9JJ59</accession>
<dbReference type="CDD" id="cd03801">
    <property type="entry name" value="GT4_PimA-like"/>
    <property type="match status" value="1"/>
</dbReference>
<comment type="caution">
    <text evidence="4">The sequence shown here is derived from an EMBL/GenBank/DDBJ whole genome shotgun (WGS) entry which is preliminary data.</text>
</comment>
<reference evidence="4 5" key="1">
    <citation type="submission" date="2024-12" db="EMBL/GenBank/DDBJ databases">
        <authorList>
            <person name="Hu S."/>
        </authorList>
    </citation>
    <scope>NUCLEOTIDE SEQUENCE [LARGE SCALE GENOMIC DNA]</scope>
    <source>
        <strain evidence="4 5">P-25</strain>
    </source>
</reference>
<keyword evidence="4" id="KW-0328">Glycosyltransferase</keyword>
<keyword evidence="5" id="KW-1185">Reference proteome</keyword>